<sequence length="182" mass="19321">MTDPAPGNSRPYGGPYRRAAAASCARAVGIVVALVLAYYLVPLDARSTAGTVLLLVCGLAAVLVVFGWEAWMIMRSPHPRLKAVEALATTVALYLIIFASVYHVLEHDTPGSFTEPLTRTDALYFALTTFTTVGFGDITARSEASRVAVMCQMAGGLLLVGLAVRLLAAAVEAGLRRRGREP</sequence>
<evidence type="ECO:0000256" key="7">
    <source>
        <dbReference type="ARBA" id="ARBA00022989"/>
    </source>
</evidence>
<dbReference type="STRING" id="67331.SAMN04490357_1284"/>
<keyword evidence="5" id="KW-0631">Potassium channel</keyword>
<dbReference type="GO" id="GO:0016020">
    <property type="term" value="C:membrane"/>
    <property type="evidence" value="ECO:0007669"/>
    <property type="project" value="UniProtKB-SubCell"/>
</dbReference>
<dbReference type="EMBL" id="FNTD01000004">
    <property type="protein sequence ID" value="SEC13932.1"/>
    <property type="molecule type" value="Genomic_DNA"/>
</dbReference>
<dbReference type="InterPro" id="IPR013099">
    <property type="entry name" value="K_chnl_dom"/>
</dbReference>
<feature type="domain" description="Potassium channel" evidence="12">
    <location>
        <begin position="91"/>
        <end position="171"/>
    </location>
</feature>
<evidence type="ECO:0000256" key="4">
    <source>
        <dbReference type="ARBA" id="ARBA00022692"/>
    </source>
</evidence>
<keyword evidence="10" id="KW-0407">Ion channel</keyword>
<evidence type="ECO:0000256" key="8">
    <source>
        <dbReference type="ARBA" id="ARBA00023065"/>
    </source>
</evidence>
<evidence type="ECO:0000256" key="10">
    <source>
        <dbReference type="ARBA" id="ARBA00023303"/>
    </source>
</evidence>
<dbReference type="AlphaFoldDB" id="A0A1H4Q3E5"/>
<dbReference type="GO" id="GO:0005267">
    <property type="term" value="F:potassium channel activity"/>
    <property type="evidence" value="ECO:0007669"/>
    <property type="project" value="UniProtKB-KW"/>
</dbReference>
<feature type="transmembrane region" description="Helical" evidence="11">
    <location>
        <begin position="52"/>
        <end position="71"/>
    </location>
</feature>
<evidence type="ECO:0000256" key="9">
    <source>
        <dbReference type="ARBA" id="ARBA00023136"/>
    </source>
</evidence>
<evidence type="ECO:0000256" key="11">
    <source>
        <dbReference type="SAM" id="Phobius"/>
    </source>
</evidence>
<keyword evidence="4 11" id="KW-0812">Transmembrane</keyword>
<dbReference type="GeneID" id="95510509"/>
<keyword evidence="2" id="KW-0813">Transport</keyword>
<proteinExistence type="predicted"/>
<name>A0A1H4Q3E5_9ACTN</name>
<feature type="transmembrane region" description="Helical" evidence="11">
    <location>
        <begin position="83"/>
        <end position="102"/>
    </location>
</feature>
<dbReference type="Pfam" id="PF07885">
    <property type="entry name" value="Ion_trans_2"/>
    <property type="match status" value="1"/>
</dbReference>
<accession>A0A1H4Q3E5</accession>
<keyword evidence="8" id="KW-0406">Ion transport</keyword>
<protein>
    <submittedName>
        <fullName evidence="13">Ion channel</fullName>
    </submittedName>
</protein>
<reference evidence="13 14" key="1">
    <citation type="submission" date="2016-10" db="EMBL/GenBank/DDBJ databases">
        <authorList>
            <person name="de Groot N.N."/>
        </authorList>
    </citation>
    <scope>NUCLEOTIDE SEQUENCE [LARGE SCALE GENOMIC DNA]</scope>
    <source>
        <strain evidence="13 14">DSM 40306</strain>
    </source>
</reference>
<evidence type="ECO:0000256" key="3">
    <source>
        <dbReference type="ARBA" id="ARBA00022538"/>
    </source>
</evidence>
<dbReference type="Proteomes" id="UP000182375">
    <property type="component" value="Unassembled WGS sequence"/>
</dbReference>
<organism evidence="13 14">
    <name type="scientific">Streptomyces misionensis</name>
    <dbReference type="NCBI Taxonomy" id="67331"/>
    <lineage>
        <taxon>Bacteria</taxon>
        <taxon>Bacillati</taxon>
        <taxon>Actinomycetota</taxon>
        <taxon>Actinomycetes</taxon>
        <taxon>Kitasatosporales</taxon>
        <taxon>Streptomycetaceae</taxon>
        <taxon>Streptomyces</taxon>
    </lineage>
</organism>
<dbReference type="PANTHER" id="PTHR10027:SF10">
    <property type="entry name" value="SLOWPOKE 2, ISOFORM D"/>
    <property type="match status" value="1"/>
</dbReference>
<keyword evidence="7 11" id="KW-1133">Transmembrane helix</keyword>
<evidence type="ECO:0000256" key="2">
    <source>
        <dbReference type="ARBA" id="ARBA00022448"/>
    </source>
</evidence>
<dbReference type="InterPro" id="IPR047871">
    <property type="entry name" value="K_chnl_Slo-like"/>
</dbReference>
<evidence type="ECO:0000256" key="6">
    <source>
        <dbReference type="ARBA" id="ARBA00022958"/>
    </source>
</evidence>
<gene>
    <name evidence="13" type="ORF">SAMN04490357_1284</name>
</gene>
<dbReference type="RefSeq" id="WP_074991306.1">
    <property type="nucleotide sequence ID" value="NZ_FNTD01000004.1"/>
</dbReference>
<evidence type="ECO:0000256" key="1">
    <source>
        <dbReference type="ARBA" id="ARBA00004141"/>
    </source>
</evidence>
<evidence type="ECO:0000313" key="14">
    <source>
        <dbReference type="Proteomes" id="UP000182375"/>
    </source>
</evidence>
<keyword evidence="6" id="KW-0630">Potassium</keyword>
<evidence type="ECO:0000256" key="5">
    <source>
        <dbReference type="ARBA" id="ARBA00022826"/>
    </source>
</evidence>
<evidence type="ECO:0000259" key="12">
    <source>
        <dbReference type="Pfam" id="PF07885"/>
    </source>
</evidence>
<feature type="transmembrane region" description="Helical" evidence="11">
    <location>
        <begin position="147"/>
        <end position="168"/>
    </location>
</feature>
<keyword evidence="9 11" id="KW-0472">Membrane</keyword>
<dbReference type="PANTHER" id="PTHR10027">
    <property type="entry name" value="CALCIUM-ACTIVATED POTASSIUM CHANNEL ALPHA CHAIN"/>
    <property type="match status" value="1"/>
</dbReference>
<dbReference type="Gene3D" id="1.10.287.70">
    <property type="match status" value="1"/>
</dbReference>
<comment type="subcellular location">
    <subcellularLocation>
        <location evidence="1">Membrane</location>
        <topology evidence="1">Multi-pass membrane protein</topology>
    </subcellularLocation>
</comment>
<evidence type="ECO:0000313" key="13">
    <source>
        <dbReference type="EMBL" id="SEC13932.1"/>
    </source>
</evidence>
<keyword evidence="3" id="KW-0633">Potassium transport</keyword>
<dbReference type="SUPFAM" id="SSF81324">
    <property type="entry name" value="Voltage-gated potassium channels"/>
    <property type="match status" value="1"/>
</dbReference>
<feature type="transmembrane region" description="Helical" evidence="11">
    <location>
        <begin position="20"/>
        <end position="40"/>
    </location>
</feature>